<evidence type="ECO:0000256" key="4">
    <source>
        <dbReference type="ARBA" id="ARBA00013244"/>
    </source>
</evidence>
<keyword evidence="8" id="KW-0443">Lipid metabolism</keyword>
<dbReference type="PANTHER" id="PTHR31650:SF1">
    <property type="entry name" value="WAX ESTER SYNTHASE_DIACYLGLYCEROL ACYLTRANSFERASE 4-RELATED"/>
    <property type="match status" value="1"/>
</dbReference>
<dbReference type="InterPro" id="IPR014292">
    <property type="entry name" value="Acyl_transf_WS/DGAT"/>
</dbReference>
<evidence type="ECO:0000256" key="1">
    <source>
        <dbReference type="ARBA" id="ARBA00004771"/>
    </source>
</evidence>
<proteinExistence type="inferred from homology"/>
<comment type="catalytic activity">
    <reaction evidence="10">
        <text>an acyl-CoA + a 1,2-diacyl-sn-glycerol = a triacyl-sn-glycerol + CoA</text>
        <dbReference type="Rhea" id="RHEA:10868"/>
        <dbReference type="ChEBI" id="CHEBI:17815"/>
        <dbReference type="ChEBI" id="CHEBI:57287"/>
        <dbReference type="ChEBI" id="CHEBI:58342"/>
        <dbReference type="ChEBI" id="CHEBI:64615"/>
        <dbReference type="EC" id="2.3.1.20"/>
    </reaction>
</comment>
<keyword evidence="5" id="KW-0444">Lipid biosynthesis</keyword>
<dbReference type="InterPro" id="IPR045034">
    <property type="entry name" value="O-acyltransferase_WSD1-like"/>
</dbReference>
<dbReference type="PANTHER" id="PTHR31650">
    <property type="entry name" value="O-ACYLTRANSFERASE (WSD1-LIKE) FAMILY PROTEIN"/>
    <property type="match status" value="1"/>
</dbReference>
<feature type="domain" description="O-acyltransferase WSD1 C-terminal" evidence="12">
    <location>
        <begin position="308"/>
        <end position="453"/>
    </location>
</feature>
<comment type="pathway">
    <text evidence="2">Lipid metabolism.</text>
</comment>
<dbReference type="Pfam" id="PF03007">
    <property type="entry name" value="WS_DGAT_cat"/>
    <property type="match status" value="1"/>
</dbReference>
<evidence type="ECO:0000256" key="8">
    <source>
        <dbReference type="ARBA" id="ARBA00023098"/>
    </source>
</evidence>
<dbReference type="Proteomes" id="UP001143307">
    <property type="component" value="Unassembled WGS sequence"/>
</dbReference>
<evidence type="ECO:0000256" key="10">
    <source>
        <dbReference type="ARBA" id="ARBA00048109"/>
    </source>
</evidence>
<dbReference type="NCBIfam" id="TIGR02946">
    <property type="entry name" value="acyl_WS_DGAT"/>
    <property type="match status" value="1"/>
</dbReference>
<gene>
    <name evidence="13" type="ORF">EYC87_03835</name>
</gene>
<evidence type="ECO:0000313" key="13">
    <source>
        <dbReference type="EMBL" id="MCX2972717.1"/>
    </source>
</evidence>
<comment type="pathway">
    <text evidence="1">Glycerolipid metabolism; triacylglycerol biosynthesis.</text>
</comment>
<evidence type="ECO:0000256" key="6">
    <source>
        <dbReference type="ARBA" id="ARBA00022679"/>
    </source>
</evidence>
<organism evidence="13 14">
    <name type="scientific">Candidatus Seongchinamella marina</name>
    <dbReference type="NCBI Taxonomy" id="2518990"/>
    <lineage>
        <taxon>Bacteria</taxon>
        <taxon>Pseudomonadati</taxon>
        <taxon>Pseudomonadota</taxon>
        <taxon>Gammaproteobacteria</taxon>
        <taxon>Cellvibrionales</taxon>
        <taxon>Halieaceae</taxon>
        <taxon>Seongchinamella</taxon>
    </lineage>
</organism>
<comment type="caution">
    <text evidence="13">The sequence shown here is derived from an EMBL/GenBank/DDBJ whole genome shotgun (WGS) entry which is preliminary data.</text>
</comment>
<reference evidence="13" key="1">
    <citation type="submission" date="2019-02" db="EMBL/GenBank/DDBJ databases">
        <authorList>
            <person name="Li S.-H."/>
        </authorList>
    </citation>
    <scope>NUCLEOTIDE SEQUENCE</scope>
    <source>
        <strain evidence="13">IMCC8485</strain>
    </source>
</reference>
<evidence type="ECO:0000259" key="11">
    <source>
        <dbReference type="Pfam" id="PF03007"/>
    </source>
</evidence>
<comment type="similarity">
    <text evidence="3">Belongs to the long-chain O-acyltransferase family.</text>
</comment>
<feature type="domain" description="O-acyltransferase WSD1-like N-terminal" evidence="11">
    <location>
        <begin position="12"/>
        <end position="267"/>
    </location>
</feature>
<keyword evidence="14" id="KW-1185">Reference proteome</keyword>
<accession>A0ABT3SRV9</accession>
<evidence type="ECO:0000259" key="12">
    <source>
        <dbReference type="Pfam" id="PF06974"/>
    </source>
</evidence>
<name>A0ABT3SRV9_9GAMM</name>
<evidence type="ECO:0000256" key="9">
    <source>
        <dbReference type="ARBA" id="ARBA00023315"/>
    </source>
</evidence>
<evidence type="ECO:0000256" key="5">
    <source>
        <dbReference type="ARBA" id="ARBA00022516"/>
    </source>
</evidence>
<evidence type="ECO:0000256" key="2">
    <source>
        <dbReference type="ARBA" id="ARBA00005189"/>
    </source>
</evidence>
<dbReference type="EC" id="2.3.1.20" evidence="4"/>
<dbReference type="Pfam" id="PF06974">
    <property type="entry name" value="WS_DGAT_C"/>
    <property type="match status" value="1"/>
</dbReference>
<keyword evidence="9" id="KW-0012">Acyltransferase</keyword>
<keyword evidence="7" id="KW-0319">Glycerol metabolism</keyword>
<keyword evidence="6" id="KW-0808">Transferase</keyword>
<dbReference type="InterPro" id="IPR004255">
    <property type="entry name" value="O-acyltransferase_WSD1_N"/>
</dbReference>
<protein>
    <recommendedName>
        <fullName evidence="4">diacylglycerol O-acyltransferase</fullName>
        <ecNumber evidence="4">2.3.1.20</ecNumber>
    </recommendedName>
</protein>
<dbReference type="EMBL" id="SHNP01000001">
    <property type="protein sequence ID" value="MCX2972717.1"/>
    <property type="molecule type" value="Genomic_DNA"/>
</dbReference>
<evidence type="ECO:0000256" key="7">
    <source>
        <dbReference type="ARBA" id="ARBA00022798"/>
    </source>
</evidence>
<dbReference type="InterPro" id="IPR009721">
    <property type="entry name" value="O-acyltransferase_WSD1_C"/>
</dbReference>
<evidence type="ECO:0000313" key="14">
    <source>
        <dbReference type="Proteomes" id="UP001143307"/>
    </source>
</evidence>
<sequence length="464" mass="51314">MTMHKVMPTTTMKPLDSVWLMMETPDTPMHVGVLASFAKPGSASRSFYADMAEQMRAAQVVSPWNSRLSRGLSPGMVPDREFDIDYHFRRSALPQPGGERELGRMVSRLHSNPLDRSRPLWEFHLIEGLERDRFAFYVKIHHALVEAVNGVSALLSNLSSRSRVRTANPLWSQPLTDHDNDDLTAGLNSSDLAESLDSIASLGKAAMGIVQGAVRPGERNSFLFPRGTPRSTLNRRINSQRRFATQQFEEQRIAALAKATDSTVNEILTYLCGSSLRRFFKEYNALPEESLIGVMPISLQEHGEHLAGNAIAGLRVPLGTHVGDSVARLDTVKEAMKRVRKDRAALPRETVTPYVLMRAAPMFASQLKGVGQFVPPLFNLAVSNTPGSEKPLYFNGARLEAVYSLSPLLQFNALSIDCVSYAGTFNIGFTGARDTLPRLQRMAVYFGKALEELEERVAPEEGAA</sequence>
<evidence type="ECO:0000256" key="3">
    <source>
        <dbReference type="ARBA" id="ARBA00009587"/>
    </source>
</evidence>